<evidence type="ECO:0000313" key="4">
    <source>
        <dbReference type="EMBL" id="OBA28380.1"/>
    </source>
</evidence>
<dbReference type="AlphaFoldDB" id="A0A1B7TI10"/>
<evidence type="ECO:0000256" key="2">
    <source>
        <dbReference type="ARBA" id="ARBA00022729"/>
    </source>
</evidence>
<dbReference type="EMBL" id="LXPE01000004">
    <property type="protein sequence ID" value="OBA28380.1"/>
    <property type="molecule type" value="Genomic_DNA"/>
</dbReference>
<reference evidence="5" key="1">
    <citation type="journal article" date="2016" name="Proc. Natl. Acad. Sci. U.S.A.">
        <title>Comparative genomics of biotechnologically important yeasts.</title>
        <authorList>
            <person name="Riley R."/>
            <person name="Haridas S."/>
            <person name="Wolfe K.H."/>
            <person name="Lopes M.R."/>
            <person name="Hittinger C.T."/>
            <person name="Goeker M."/>
            <person name="Salamov A.A."/>
            <person name="Wisecaver J.H."/>
            <person name="Long T.M."/>
            <person name="Calvey C.H."/>
            <person name="Aerts A.L."/>
            <person name="Barry K.W."/>
            <person name="Choi C."/>
            <person name="Clum A."/>
            <person name="Coughlan A.Y."/>
            <person name="Deshpande S."/>
            <person name="Douglass A.P."/>
            <person name="Hanson S.J."/>
            <person name="Klenk H.-P."/>
            <person name="LaButti K.M."/>
            <person name="Lapidus A."/>
            <person name="Lindquist E.A."/>
            <person name="Lipzen A.M."/>
            <person name="Meier-Kolthoff J.P."/>
            <person name="Ohm R.A."/>
            <person name="Otillar R.P."/>
            <person name="Pangilinan J.L."/>
            <person name="Peng Y."/>
            <person name="Rokas A."/>
            <person name="Rosa C.A."/>
            <person name="Scheuner C."/>
            <person name="Sibirny A.A."/>
            <person name="Slot J.C."/>
            <person name="Stielow J.B."/>
            <person name="Sun H."/>
            <person name="Kurtzman C.P."/>
            <person name="Blackwell M."/>
            <person name="Grigoriev I.V."/>
            <person name="Jeffries T.W."/>
        </authorList>
    </citation>
    <scope>NUCLEOTIDE SEQUENCE [LARGE SCALE GENOMIC DNA]</scope>
    <source>
        <strain evidence="5">NRRL Y-1626</strain>
    </source>
</reference>
<dbReference type="SUPFAM" id="SSF81296">
    <property type="entry name" value="E set domains"/>
    <property type="match status" value="1"/>
</dbReference>
<dbReference type="OrthoDB" id="3970294at2759"/>
<evidence type="ECO:0000256" key="1">
    <source>
        <dbReference type="ARBA" id="ARBA00016056"/>
    </source>
</evidence>
<proteinExistence type="predicted"/>
<evidence type="ECO:0000313" key="5">
    <source>
        <dbReference type="Proteomes" id="UP000092321"/>
    </source>
</evidence>
<organism evidence="4 5">
    <name type="scientific">Hanseniaspora valbyensis NRRL Y-1626</name>
    <dbReference type="NCBI Taxonomy" id="766949"/>
    <lineage>
        <taxon>Eukaryota</taxon>
        <taxon>Fungi</taxon>
        <taxon>Dikarya</taxon>
        <taxon>Ascomycota</taxon>
        <taxon>Saccharomycotina</taxon>
        <taxon>Saccharomycetes</taxon>
        <taxon>Saccharomycodales</taxon>
        <taxon>Saccharomycodaceae</taxon>
        <taxon>Hanseniaspora</taxon>
    </lineage>
</organism>
<dbReference type="Gene3D" id="2.70.220.10">
    <property type="entry name" value="Ganglioside GM2 activator"/>
    <property type="match status" value="1"/>
</dbReference>
<dbReference type="Pfam" id="PF02221">
    <property type="entry name" value="E1_DerP2_DerF2"/>
    <property type="match status" value="1"/>
</dbReference>
<keyword evidence="5" id="KW-1185">Reference proteome</keyword>
<accession>A0A1B7TI10</accession>
<feature type="domain" description="MD-2-related lipid-recognition" evidence="3">
    <location>
        <begin position="1"/>
        <end position="96"/>
    </location>
</feature>
<name>A0A1B7TI10_9ASCO</name>
<dbReference type="InterPro" id="IPR003172">
    <property type="entry name" value="ML_dom"/>
</dbReference>
<dbReference type="Proteomes" id="UP000092321">
    <property type="component" value="Unassembled WGS sequence"/>
</dbReference>
<dbReference type="InterPro" id="IPR036846">
    <property type="entry name" value="GM2-AP_sf"/>
</dbReference>
<comment type="caution">
    <text evidence="4">The sequence shown here is derived from an EMBL/GenBank/DDBJ whole genome shotgun (WGS) entry which is preliminary data.</text>
</comment>
<gene>
    <name evidence="4" type="ORF">HANVADRAFT_997</name>
</gene>
<dbReference type="InterPro" id="IPR014756">
    <property type="entry name" value="Ig_E-set"/>
</dbReference>
<protein>
    <recommendedName>
        <fullName evidence="1">Phosphatidylglycerol/phosphatidylinositol transfer protein</fullName>
    </recommendedName>
</protein>
<keyword evidence="2" id="KW-0732">Signal</keyword>
<evidence type="ECO:0000259" key="3">
    <source>
        <dbReference type="SMART" id="SM00737"/>
    </source>
</evidence>
<sequence length="100" mass="10813">MTAKGVTTDVITEGSYIEVTVKLGLIQILKKNFDLCELLLDNDDLGLECPVSPGVYELYKEVEIPDQAPAGKYVVLVRAFNGGDESENIGCVTGEITLGY</sequence>
<dbReference type="SMART" id="SM00737">
    <property type="entry name" value="ML"/>
    <property type="match status" value="1"/>
</dbReference>